<organism evidence="1 2">
    <name type="scientific">Rhabditophanes sp. KR3021</name>
    <dbReference type="NCBI Taxonomy" id="114890"/>
    <lineage>
        <taxon>Eukaryota</taxon>
        <taxon>Metazoa</taxon>
        <taxon>Ecdysozoa</taxon>
        <taxon>Nematoda</taxon>
        <taxon>Chromadorea</taxon>
        <taxon>Rhabditida</taxon>
        <taxon>Tylenchina</taxon>
        <taxon>Panagrolaimomorpha</taxon>
        <taxon>Strongyloidoidea</taxon>
        <taxon>Alloionematidae</taxon>
        <taxon>Rhabditophanes</taxon>
    </lineage>
</organism>
<name>A0AC35TQI0_9BILA</name>
<accession>A0AC35TQI0</accession>
<evidence type="ECO:0000313" key="2">
    <source>
        <dbReference type="WBParaSite" id="RSKR_0000325300.1"/>
    </source>
</evidence>
<evidence type="ECO:0000313" key="1">
    <source>
        <dbReference type="Proteomes" id="UP000095286"/>
    </source>
</evidence>
<sequence length="474" mass="55104">MNIIDSPYILSLDHEAYLPNEEYYHSMKDDYTTKYDDSTPPPPRQHKIKGGRSSKSFKNCGICGGVAKGFHFNSRGKVCDSCTAYFRRAVVHKRSFKCRFNENCQINTATRNSCRSCRMRACLAFGMNPNAVQPHHDPIGPVGPRQNTTYNSRPYQDQTPQQEYEYQQVYVQEASLSPCYSLQNQPSSSEISTPDKSRFFENAITYYKRKTEQRRLINCYGNFRKCFTDEPPEFRKIKYGEHIQPQCFRVDIGTFIMFLSDIKAFEGFSDEDRTLLLRNICIFSHFVEKHYLSMKYGGLAKQHLIYPDFTYVDLSDLDKVEIWSRTGKNIENQEEKELLSTATGPDEPNFDNVKRALLYAVKNSYNIITKAMIEYEMTDAEYIALLLIMLYNTDLPGISKDAIKLCQEKRNMVFKEWMEYYHRIGEPNSIAKIGNITLLLSVIKDSCAEVASGFHMIRVFKIFDYDKLLEELYL</sequence>
<proteinExistence type="predicted"/>
<reference evidence="2" key="1">
    <citation type="submission" date="2016-11" db="UniProtKB">
        <authorList>
            <consortium name="WormBaseParasite"/>
        </authorList>
    </citation>
    <scope>IDENTIFICATION</scope>
    <source>
        <strain evidence="2">KR3021</strain>
    </source>
</reference>
<dbReference type="Proteomes" id="UP000095286">
    <property type="component" value="Unplaced"/>
</dbReference>
<dbReference type="WBParaSite" id="RSKR_0000325300.1">
    <property type="protein sequence ID" value="RSKR_0000325300.1"/>
    <property type="gene ID" value="RSKR_0000325300"/>
</dbReference>
<protein>
    <submittedName>
        <fullName evidence="2">Nuclear receptor</fullName>
    </submittedName>
</protein>